<dbReference type="EMBL" id="JAYLVJ010000001">
    <property type="protein sequence ID" value="MEO1752482.1"/>
    <property type="molecule type" value="Genomic_DNA"/>
</dbReference>
<reference evidence="1 4" key="3">
    <citation type="submission" date="2024-01" db="EMBL/GenBank/DDBJ databases">
        <title>The diversity of rhizobia nodulating Mimosa spp. in eleven states of Brazil covering several biomes is determined by host plant, location, and edaphic factors.</title>
        <authorList>
            <person name="Rouws L."/>
            <person name="Barauna A."/>
            <person name="Beukes C."/>
            <person name="De Faria S.M."/>
            <person name="Gross E."/>
            <person name="Dos Reis Junior F.B."/>
            <person name="Simon M."/>
            <person name="Maluk M."/>
            <person name="Odee D.W."/>
            <person name="Kenicer G."/>
            <person name="Young J.P.W."/>
            <person name="Reis V.M."/>
            <person name="Zilli J."/>
            <person name="James E.K."/>
        </authorList>
    </citation>
    <scope>NUCLEOTIDE SEQUENCE [LARGE SCALE GENOMIC DNA]</scope>
    <source>
        <strain evidence="1 4">JHI1651</strain>
    </source>
</reference>
<dbReference type="AlphaFoldDB" id="A0A9Q6S0E8"/>
<dbReference type="Proteomes" id="UP000509548">
    <property type="component" value="Chromosome 1"/>
</dbReference>
<gene>
    <name evidence="2" type="ORF">A9O66_07620</name>
    <name evidence="1" type="ORF">VOI32_00870</name>
</gene>
<proteinExistence type="predicted"/>
<organism evidence="2 3">
    <name type="scientific">Paraburkholderia caribensis</name>
    <dbReference type="NCBI Taxonomy" id="75105"/>
    <lineage>
        <taxon>Bacteria</taxon>
        <taxon>Pseudomonadati</taxon>
        <taxon>Pseudomonadota</taxon>
        <taxon>Betaproteobacteria</taxon>
        <taxon>Burkholderiales</taxon>
        <taxon>Burkholderiaceae</taxon>
        <taxon>Paraburkholderia</taxon>
    </lineage>
</organism>
<name>A0A9Q6S0E8_9BURK</name>
<dbReference type="Proteomes" id="UP001462961">
    <property type="component" value="Unassembled WGS sequence"/>
</dbReference>
<evidence type="ECO:0000313" key="3">
    <source>
        <dbReference type="Proteomes" id="UP000509548"/>
    </source>
</evidence>
<evidence type="ECO:0000313" key="4">
    <source>
        <dbReference type="Proteomes" id="UP001462961"/>
    </source>
</evidence>
<reference evidence="2 3" key="1">
    <citation type="journal article" date="2014" name="Genome Announc.">
        <title>Draft Genome Sequence of the Haloacid-Degrading Burkholderia caribensis Strain MBA4.</title>
        <authorList>
            <person name="Pan Y."/>
            <person name="Kong K.F."/>
            <person name="Tsang J.S."/>
        </authorList>
    </citation>
    <scope>NUCLEOTIDE SEQUENCE [LARGE SCALE GENOMIC DNA]</scope>
    <source>
        <strain evidence="2 3">852011</strain>
    </source>
</reference>
<evidence type="ECO:0000313" key="2">
    <source>
        <dbReference type="EMBL" id="QLB62259.1"/>
    </source>
</evidence>
<reference evidence="2" key="2">
    <citation type="submission" date="2016-06" db="EMBL/GenBank/DDBJ databases">
        <authorList>
            <person name="Huang P."/>
            <person name="Jiang X."/>
            <person name="Liu X."/>
        </authorList>
    </citation>
    <scope>NUCLEOTIDE SEQUENCE</scope>
    <source>
        <strain evidence="2">852011</strain>
    </source>
</reference>
<evidence type="ECO:0000313" key="1">
    <source>
        <dbReference type="EMBL" id="MEO1752482.1"/>
    </source>
</evidence>
<accession>A0A9Q6S0E8</accession>
<dbReference type="EMBL" id="CP015958">
    <property type="protein sequence ID" value="QLB62259.1"/>
    <property type="molecule type" value="Genomic_DNA"/>
</dbReference>
<keyword evidence="4" id="KW-1185">Reference proteome</keyword>
<sequence length="616" mass="69218">MNGEQWISFLRQYGPIPTKDNLYDENLRRRSIKTGIPQILFAHPYEEQVKRCFQTGSVRGSVILTGTAGDGKTFLCGRIWEQLDGDPTQWAGQDTHLTLPIRISPTRTVRLHVLRDLSAWVPLQGSDWPEEKLALMTLFCRSFFEPEPDDIFLVAANDGQLAETLRRLPGSPDAQRAKEVVEELLVSDREHIDDASLSLFNLSRGSSARLFDLALDALLMHDGWQKCRDEAAAPDQLFGANCPIRRNVELLSEPLVRKRLRALLELCDQNGLHVPVRQILILLTNAVLGHPNVKDHVMSAADVPRVIAAGERRHASVYSNIFGGNIPVSRRTNTAIFEYLGRFQIGYETTNRIDNILIFGESHERLQQQFDTLIKSDHFYGADASYIAARRAYIEGTDEGNEAGEEFLQLLVAQRQALFFKVPESEVDEVDLWDLTVFRYGGEYLNHVLAPLSENRIVRRGLVGRLVKGINRIFTGMLVSAENELYVASSASLSQARVSRFLEERISVQPKHTGEQVELLSVNGHPALRVSLGNGRSTNFVMTLTRYEYLSRVAEGAMPSSFSKECFEDVMAFKSQLMGELQGRNGQFAREGEITFSTLELDSNGAARDRQIAVLL</sequence>
<dbReference type="RefSeq" id="WP_107200713.1">
    <property type="nucleotide sequence ID" value="NZ_CP015958.1"/>
</dbReference>
<protein>
    <submittedName>
        <fullName evidence="2">Uncharacterized protein</fullName>
    </submittedName>
</protein>